<proteinExistence type="predicted"/>
<dbReference type="InterPro" id="IPR017452">
    <property type="entry name" value="GPCR_Rhodpsn_7TM"/>
</dbReference>
<feature type="transmembrane region" description="Helical" evidence="9">
    <location>
        <begin position="130"/>
        <end position="156"/>
    </location>
</feature>
<evidence type="ECO:0000256" key="4">
    <source>
        <dbReference type="ARBA" id="ARBA00022989"/>
    </source>
</evidence>
<evidence type="ECO:0000256" key="2">
    <source>
        <dbReference type="ARBA" id="ARBA00022475"/>
    </source>
</evidence>
<reference evidence="12" key="1">
    <citation type="submission" date="2021-02" db="EMBL/GenBank/DDBJ databases">
        <authorList>
            <person name="Nowell W R."/>
        </authorList>
    </citation>
    <scope>NUCLEOTIDE SEQUENCE</scope>
</reference>
<dbReference type="GO" id="GO:0005886">
    <property type="term" value="C:plasma membrane"/>
    <property type="evidence" value="ECO:0007669"/>
    <property type="project" value="UniProtKB-SubCell"/>
</dbReference>
<feature type="transmembrane region" description="Helical" evidence="9">
    <location>
        <begin position="49"/>
        <end position="71"/>
    </location>
</feature>
<evidence type="ECO:0000256" key="1">
    <source>
        <dbReference type="ARBA" id="ARBA00004651"/>
    </source>
</evidence>
<evidence type="ECO:0000256" key="7">
    <source>
        <dbReference type="ARBA" id="ARBA00023170"/>
    </source>
</evidence>
<dbReference type="SUPFAM" id="SSF81321">
    <property type="entry name" value="Family A G protein-coupled receptor-like"/>
    <property type="match status" value="1"/>
</dbReference>
<dbReference type="EMBL" id="CAJNOJ010000474">
    <property type="protein sequence ID" value="CAF1460474.1"/>
    <property type="molecule type" value="Genomic_DNA"/>
</dbReference>
<dbReference type="OrthoDB" id="9982326at2759"/>
<dbReference type="PANTHER" id="PTHR24228">
    <property type="entry name" value="B2 BRADYKININ RECEPTOR/ANGIOTENSIN II RECEPTOR"/>
    <property type="match status" value="1"/>
</dbReference>
<feature type="transmembrane region" description="Helical" evidence="9">
    <location>
        <begin position="91"/>
        <end position="110"/>
    </location>
</feature>
<keyword evidence="13" id="KW-1185">Reference proteome</keyword>
<dbReference type="PANTHER" id="PTHR24228:SF59">
    <property type="entry name" value="NEUROPEPTIDE RECEPTOR 15"/>
    <property type="match status" value="1"/>
</dbReference>
<evidence type="ECO:0000256" key="9">
    <source>
        <dbReference type="SAM" id="Phobius"/>
    </source>
</evidence>
<dbReference type="InterPro" id="IPR000276">
    <property type="entry name" value="GPCR_Rhodpsn"/>
</dbReference>
<keyword evidence="2" id="KW-1003">Cell membrane</keyword>
<sequence>MSIAAFLYAFQQNLFKYGGPILIAIGTISCCLNLLVFARSTLRKNPCTICLIAVNIVNLATFYTTPLSLVLSSGYKIDPSANSIELCRFRFYIGFVLTCWESSCLILASIDRTLVTSPNANTRKHSTRRLAITSIICICLFWAMFHIHTLIHVQIIPYGPNFFVCYYEPGAYTTFITYYSLLFNGVIPPLLMFIFGCWTVQNIRKVRHATRQSGSTHSVVVVIGRPQIFQSKDQQLIRMLLVEIVAYILCKSPVALFYIYQEATRYNGKNMEQQLIEQYISSLTYFVYFIENAVSCYTNVLVSKTFRAELKRMLLNARQLSCRS</sequence>
<dbReference type="AlphaFoldDB" id="A0A815QAJ4"/>
<protein>
    <recommendedName>
        <fullName evidence="10">G-protein coupled receptors family 1 profile domain-containing protein</fullName>
    </recommendedName>
</protein>
<feature type="domain" description="G-protein coupled receptors family 1 profile" evidence="10">
    <location>
        <begin position="29"/>
        <end position="302"/>
    </location>
</feature>
<feature type="transmembrane region" description="Helical" evidence="9">
    <location>
        <begin position="176"/>
        <end position="198"/>
    </location>
</feature>
<accession>A0A815QAJ4</accession>
<evidence type="ECO:0000256" key="6">
    <source>
        <dbReference type="ARBA" id="ARBA00023136"/>
    </source>
</evidence>
<comment type="subcellular location">
    <subcellularLocation>
        <location evidence="1">Cell membrane</location>
        <topology evidence="1">Multi-pass membrane protein</topology>
    </subcellularLocation>
</comment>
<evidence type="ECO:0000256" key="5">
    <source>
        <dbReference type="ARBA" id="ARBA00023040"/>
    </source>
</evidence>
<gene>
    <name evidence="12" type="ORF">EDS130_LOCUS40120</name>
    <name evidence="11" type="ORF">XAT740_LOCUS20502</name>
</gene>
<dbReference type="Gene3D" id="1.20.1070.10">
    <property type="entry name" value="Rhodopsin 7-helix transmembrane proteins"/>
    <property type="match status" value="1"/>
</dbReference>
<dbReference type="Pfam" id="PF00001">
    <property type="entry name" value="7tm_1"/>
    <property type="match status" value="1"/>
</dbReference>
<keyword evidence="3 9" id="KW-0812">Transmembrane</keyword>
<evidence type="ECO:0000313" key="11">
    <source>
        <dbReference type="EMBL" id="CAF1142533.1"/>
    </source>
</evidence>
<keyword evidence="7" id="KW-0675">Receptor</keyword>
<dbReference type="Proteomes" id="UP000663828">
    <property type="component" value="Unassembled WGS sequence"/>
</dbReference>
<evidence type="ECO:0000313" key="13">
    <source>
        <dbReference type="Proteomes" id="UP000663828"/>
    </source>
</evidence>
<evidence type="ECO:0000256" key="8">
    <source>
        <dbReference type="ARBA" id="ARBA00023224"/>
    </source>
</evidence>
<keyword evidence="4 9" id="KW-1133">Transmembrane helix</keyword>
<feature type="transmembrane region" description="Helical" evidence="9">
    <location>
        <begin position="240"/>
        <end position="260"/>
    </location>
</feature>
<feature type="transmembrane region" description="Helical" evidence="9">
    <location>
        <begin position="280"/>
        <end position="302"/>
    </location>
</feature>
<feature type="transmembrane region" description="Helical" evidence="9">
    <location>
        <begin position="17"/>
        <end position="37"/>
    </location>
</feature>
<name>A0A815QAJ4_ADIRI</name>
<evidence type="ECO:0000259" key="10">
    <source>
        <dbReference type="PROSITE" id="PS50262"/>
    </source>
</evidence>
<keyword evidence="5" id="KW-0297">G-protein coupled receptor</keyword>
<comment type="caution">
    <text evidence="12">The sequence shown here is derived from an EMBL/GenBank/DDBJ whole genome shotgun (WGS) entry which is preliminary data.</text>
</comment>
<keyword evidence="6 9" id="KW-0472">Membrane</keyword>
<dbReference type="Proteomes" id="UP000663852">
    <property type="component" value="Unassembled WGS sequence"/>
</dbReference>
<evidence type="ECO:0000313" key="12">
    <source>
        <dbReference type="EMBL" id="CAF1460474.1"/>
    </source>
</evidence>
<evidence type="ECO:0000313" key="14">
    <source>
        <dbReference type="Proteomes" id="UP000663852"/>
    </source>
</evidence>
<dbReference type="PROSITE" id="PS50262">
    <property type="entry name" value="G_PROTEIN_RECEP_F1_2"/>
    <property type="match status" value="1"/>
</dbReference>
<evidence type="ECO:0000256" key="3">
    <source>
        <dbReference type="ARBA" id="ARBA00022692"/>
    </source>
</evidence>
<dbReference type="EMBL" id="CAJNOR010001435">
    <property type="protein sequence ID" value="CAF1142533.1"/>
    <property type="molecule type" value="Genomic_DNA"/>
</dbReference>
<organism evidence="12 14">
    <name type="scientific">Adineta ricciae</name>
    <name type="common">Rotifer</name>
    <dbReference type="NCBI Taxonomy" id="249248"/>
    <lineage>
        <taxon>Eukaryota</taxon>
        <taxon>Metazoa</taxon>
        <taxon>Spiralia</taxon>
        <taxon>Gnathifera</taxon>
        <taxon>Rotifera</taxon>
        <taxon>Eurotatoria</taxon>
        <taxon>Bdelloidea</taxon>
        <taxon>Adinetida</taxon>
        <taxon>Adinetidae</taxon>
        <taxon>Adineta</taxon>
    </lineage>
</organism>
<dbReference type="GO" id="GO:0004930">
    <property type="term" value="F:G protein-coupled receptor activity"/>
    <property type="evidence" value="ECO:0007669"/>
    <property type="project" value="UniProtKB-KW"/>
</dbReference>
<keyword evidence="8" id="KW-0807">Transducer</keyword>